<dbReference type="Pfam" id="PF14223">
    <property type="entry name" value="Retrotran_gag_2"/>
    <property type="match status" value="1"/>
</dbReference>
<protein>
    <submittedName>
        <fullName evidence="2">Uncharacterized protein</fullName>
    </submittedName>
</protein>
<dbReference type="AlphaFoldDB" id="A0A9K3IV54"/>
<name>A0A9K3IV54_HELAN</name>
<feature type="compositionally biased region" description="Low complexity" evidence="1">
    <location>
        <begin position="283"/>
        <end position="312"/>
    </location>
</feature>
<feature type="region of interest" description="Disordered" evidence="1">
    <location>
        <begin position="19"/>
        <end position="39"/>
    </location>
</feature>
<reference evidence="2" key="1">
    <citation type="journal article" date="2017" name="Nature">
        <title>The sunflower genome provides insights into oil metabolism, flowering and Asterid evolution.</title>
        <authorList>
            <person name="Badouin H."/>
            <person name="Gouzy J."/>
            <person name="Grassa C.J."/>
            <person name="Murat F."/>
            <person name="Staton S.E."/>
            <person name="Cottret L."/>
            <person name="Lelandais-Briere C."/>
            <person name="Owens G.L."/>
            <person name="Carrere S."/>
            <person name="Mayjonade B."/>
            <person name="Legrand L."/>
            <person name="Gill N."/>
            <person name="Kane N.C."/>
            <person name="Bowers J.E."/>
            <person name="Hubner S."/>
            <person name="Bellec A."/>
            <person name="Berard A."/>
            <person name="Berges H."/>
            <person name="Blanchet N."/>
            <person name="Boniface M.C."/>
            <person name="Brunel D."/>
            <person name="Catrice O."/>
            <person name="Chaidir N."/>
            <person name="Claudel C."/>
            <person name="Donnadieu C."/>
            <person name="Faraut T."/>
            <person name="Fievet G."/>
            <person name="Helmstetter N."/>
            <person name="King M."/>
            <person name="Knapp S.J."/>
            <person name="Lai Z."/>
            <person name="Le Paslier M.C."/>
            <person name="Lippi Y."/>
            <person name="Lorenzon L."/>
            <person name="Mandel J.R."/>
            <person name="Marage G."/>
            <person name="Marchand G."/>
            <person name="Marquand E."/>
            <person name="Bret-Mestries E."/>
            <person name="Morien E."/>
            <person name="Nambeesan S."/>
            <person name="Nguyen T."/>
            <person name="Pegot-Espagnet P."/>
            <person name="Pouilly N."/>
            <person name="Raftis F."/>
            <person name="Sallet E."/>
            <person name="Schiex T."/>
            <person name="Thomas J."/>
            <person name="Vandecasteele C."/>
            <person name="Vares D."/>
            <person name="Vear F."/>
            <person name="Vautrin S."/>
            <person name="Crespi M."/>
            <person name="Mangin B."/>
            <person name="Burke J.M."/>
            <person name="Salse J."/>
            <person name="Munos S."/>
            <person name="Vincourt P."/>
            <person name="Rieseberg L.H."/>
            <person name="Langlade N.B."/>
        </authorList>
    </citation>
    <scope>NUCLEOTIDE SEQUENCE</scope>
    <source>
        <tissue evidence="2">Leaves</tissue>
    </source>
</reference>
<feature type="region of interest" description="Disordered" evidence="1">
    <location>
        <begin position="277"/>
        <end position="312"/>
    </location>
</feature>
<dbReference type="EMBL" id="MNCJ02000321">
    <property type="protein sequence ID" value="KAF5803340.1"/>
    <property type="molecule type" value="Genomic_DNA"/>
</dbReference>
<feature type="compositionally biased region" description="Polar residues" evidence="1">
    <location>
        <begin position="19"/>
        <end position="37"/>
    </location>
</feature>
<dbReference type="Proteomes" id="UP000215914">
    <property type="component" value="Unassembled WGS sequence"/>
</dbReference>
<evidence type="ECO:0000256" key="1">
    <source>
        <dbReference type="SAM" id="MobiDB-lite"/>
    </source>
</evidence>
<accession>A0A9K3IV54</accession>
<evidence type="ECO:0000313" key="3">
    <source>
        <dbReference type="Proteomes" id="UP000215914"/>
    </source>
</evidence>
<proteinExistence type="predicted"/>
<comment type="caution">
    <text evidence="2">The sequence shown here is derived from an EMBL/GenBank/DDBJ whole genome shotgun (WGS) entry which is preliminary data.</text>
</comment>
<gene>
    <name evidence="2" type="ORF">HanXRQr2_Chr06g0270141</name>
</gene>
<reference evidence="2" key="2">
    <citation type="submission" date="2020-06" db="EMBL/GenBank/DDBJ databases">
        <title>Helianthus annuus Genome sequencing and assembly Release 2.</title>
        <authorList>
            <person name="Gouzy J."/>
            <person name="Langlade N."/>
            <person name="Munos S."/>
        </authorList>
    </citation>
    <scope>NUCLEOTIDE SEQUENCE</scope>
    <source>
        <tissue evidence="2">Leaves</tissue>
    </source>
</reference>
<dbReference type="Gramene" id="mRNA:HanXRQr2_Chr06g0270141">
    <property type="protein sequence ID" value="CDS:HanXRQr2_Chr06g0270141.1"/>
    <property type="gene ID" value="HanXRQr2_Chr06g0270141"/>
</dbReference>
<evidence type="ECO:0000313" key="2">
    <source>
        <dbReference type="EMBL" id="KAF5803340.1"/>
    </source>
</evidence>
<keyword evidence="3" id="KW-1185">Reference proteome</keyword>
<organism evidence="2 3">
    <name type="scientific">Helianthus annuus</name>
    <name type="common">Common sunflower</name>
    <dbReference type="NCBI Taxonomy" id="4232"/>
    <lineage>
        <taxon>Eukaryota</taxon>
        <taxon>Viridiplantae</taxon>
        <taxon>Streptophyta</taxon>
        <taxon>Embryophyta</taxon>
        <taxon>Tracheophyta</taxon>
        <taxon>Spermatophyta</taxon>
        <taxon>Magnoliopsida</taxon>
        <taxon>eudicotyledons</taxon>
        <taxon>Gunneridae</taxon>
        <taxon>Pentapetalae</taxon>
        <taxon>asterids</taxon>
        <taxon>campanulids</taxon>
        <taxon>Asterales</taxon>
        <taxon>Asteraceae</taxon>
        <taxon>Asteroideae</taxon>
        <taxon>Heliantheae alliance</taxon>
        <taxon>Heliantheae</taxon>
        <taxon>Helianthus</taxon>
    </lineage>
</organism>
<sequence length="423" mass="48380">MDEFMNPFSDMFAFTGNTGDDTSNNINENVSNPSTKKTLSDALSMESAYGTYNKPPKLMAIEEYNRWAKRFEEWLKAFAYPSWKSLKNGYNIGRSDYENLEGSDNVESFVAEQKCIALLHQSVRDDIISLIEYTNAKDLWEKLRVKCVGSAEIVKNKKKLLRKEFDLFGCLKNESVSKMIERFGHLKLELARHGIIYSQEELVDKLFDSLPDEKDWQYFALMLKNTIKSEDLTVDLLIERLESHELEIKKSNKVNHSSYQQNVELYYRGSMIPKNVSPKTTFSAENSNTSNQESSSSGFHSGTSSTNPSKSTSKNLFQCNIVVDLKNAQNFSEESAKKQMVFLASVLESYESLVAGKIENTNLTKEDYDQIDPEEMELIDIRWCMASVVRRAQRFMEITGRHSISGPSTKLGFDKSKVHVLQM</sequence>